<keyword evidence="11 13" id="KW-0539">Nucleus</keyword>
<dbReference type="EMBL" id="JAVIJP010000032">
    <property type="protein sequence ID" value="KAL3631815.1"/>
    <property type="molecule type" value="Genomic_DNA"/>
</dbReference>
<feature type="domain" description="RING-type" evidence="15">
    <location>
        <begin position="141"/>
        <end position="180"/>
    </location>
</feature>
<protein>
    <recommendedName>
        <fullName evidence="3">RING-type E3 ubiquitin transferase</fullName>
        <ecNumber evidence="3">2.3.2.27</ecNumber>
    </recommendedName>
</protein>
<evidence type="ECO:0000256" key="8">
    <source>
        <dbReference type="ARBA" id="ARBA00022833"/>
    </source>
</evidence>
<dbReference type="SUPFAM" id="SSF57903">
    <property type="entry name" value="FYVE/PHD zinc finger"/>
    <property type="match status" value="1"/>
</dbReference>
<proteinExistence type="predicted"/>
<evidence type="ECO:0000256" key="14">
    <source>
        <dbReference type="SAM" id="MobiDB-lite"/>
    </source>
</evidence>
<dbReference type="InterPro" id="IPR017907">
    <property type="entry name" value="Znf_RING_CS"/>
</dbReference>
<dbReference type="Proteomes" id="UP001632038">
    <property type="component" value="Unassembled WGS sequence"/>
</dbReference>
<sequence length="755" mass="84393">MSKVSPQLPLDSDGVCMLCKATPPPETTLTCVLCATPWHVDCLSVLPESMASALQFECPDCSGEGLNGAPAPLDLEKKDLFTKIREIEEDATLSEKEKARRRQELMGGKIEVDGDEDGEIDEENEEKELDVLGVLRESFKCSYCLELPDRPVTTPCGHNFCLICFEKWIKQGNRSCVTCRGDISDKNFKPRINSALVNSIRTAKLLKSNSSGAPQTAYCFVHNQDRPDRAFTTERAKKAGMANAASGRIFVTVPKDHFGPISAESDPVRNLGVLVGEFWALRMDVRQWGVHYPPVAGIAGQAHYGAQSVVISGGYEDDEDSGEWFIYTGSGGRNLSGNKRTNTKQSFDQEFVLQNQALRVSCEKGYPVRVVRSEKDKRSTYAPEKGYRYDGVYRIERCWRKAGMQGFKVCRYLFVRCDNEPAPWTSDEHGDRPRELPVIPELEHADDVTERMESPSWDYDEASCCWKWIRPAPPSEEKVVNINPEDRENSRKLIRKAQTISLRERLLKGFSCLICDKVMNLPLTTPCAHNFCKPCLESKFVGQAFSKERVCHNGRKLRSQKNVLKCPVCSFDISDFLQNPRVNREIMGVIEKLQSDIEKEKKANATEEINSDEANNPDSLPGGDVDSSSEEEIKGQDDENTKNSSPSLTSEETNSDKEINQDSLPEFDAVDNASNDEIVGQHDENTLKRKSISPIPSDKAENEDGQISKKQKVDAGDESGLSSEEKPDDSDNKIIAQPPIVKRGRGRPRKGQPKC</sequence>
<evidence type="ECO:0000256" key="10">
    <source>
        <dbReference type="ARBA" id="ARBA00023125"/>
    </source>
</evidence>
<feature type="compositionally biased region" description="Basic and acidic residues" evidence="14">
    <location>
        <begin position="723"/>
        <end position="732"/>
    </location>
</feature>
<dbReference type="Gene3D" id="2.30.280.10">
    <property type="entry name" value="SRA-YDG"/>
    <property type="match status" value="1"/>
</dbReference>
<keyword evidence="5" id="KW-0479">Metal-binding</keyword>
<dbReference type="FunFam" id="2.30.280.10:FF:000002">
    <property type="entry name" value="E3 ubiquitin-protein ligase ORTHRUS 2"/>
    <property type="match status" value="1"/>
</dbReference>
<keyword evidence="9" id="KW-0156">Chromatin regulator</keyword>
<dbReference type="Pfam" id="PF13445">
    <property type="entry name" value="zf-RING_UBOX"/>
    <property type="match status" value="1"/>
</dbReference>
<dbReference type="InterPro" id="IPR015947">
    <property type="entry name" value="PUA-like_sf"/>
</dbReference>
<gene>
    <name evidence="17" type="primary">ORTH2_3</name>
    <name evidence="17" type="ORF">CASFOL_024799</name>
</gene>
<evidence type="ECO:0000256" key="13">
    <source>
        <dbReference type="PROSITE-ProRule" id="PRU00358"/>
    </source>
</evidence>
<evidence type="ECO:0000313" key="17">
    <source>
        <dbReference type="EMBL" id="KAL3631815.1"/>
    </source>
</evidence>
<dbReference type="CDD" id="cd23138">
    <property type="entry name" value="RING-HC_ORTHRUS_rpt1"/>
    <property type="match status" value="1"/>
</dbReference>
<reference evidence="18" key="1">
    <citation type="journal article" date="2024" name="IScience">
        <title>Strigolactones Initiate the Formation of Haustorium-like Structures in Castilleja.</title>
        <authorList>
            <person name="Buerger M."/>
            <person name="Peterson D."/>
            <person name="Chory J."/>
        </authorList>
    </citation>
    <scope>NUCLEOTIDE SEQUENCE [LARGE SCALE GENOMIC DNA]</scope>
</reference>
<dbReference type="InterPro" id="IPR011011">
    <property type="entry name" value="Znf_FYVE_PHD"/>
</dbReference>
<dbReference type="Gene3D" id="3.30.40.10">
    <property type="entry name" value="Zinc/RING finger domain, C3HC4 (zinc finger)"/>
    <property type="match status" value="3"/>
</dbReference>
<dbReference type="PROSITE" id="PS50089">
    <property type="entry name" value="ZF_RING_2"/>
    <property type="match status" value="2"/>
</dbReference>
<keyword evidence="6 12" id="KW-0863">Zinc-finger</keyword>
<evidence type="ECO:0000313" key="18">
    <source>
        <dbReference type="Proteomes" id="UP001632038"/>
    </source>
</evidence>
<accession>A0ABD3CPD8</accession>
<dbReference type="EC" id="2.3.2.27" evidence="3"/>
<dbReference type="GO" id="GO:0061630">
    <property type="term" value="F:ubiquitin protein ligase activity"/>
    <property type="evidence" value="ECO:0007669"/>
    <property type="project" value="UniProtKB-EC"/>
</dbReference>
<dbReference type="AlphaFoldDB" id="A0ABD3CPD8"/>
<evidence type="ECO:0000256" key="12">
    <source>
        <dbReference type="PROSITE-ProRule" id="PRU00175"/>
    </source>
</evidence>
<keyword evidence="17" id="KW-0012">Acyltransferase</keyword>
<dbReference type="SUPFAM" id="SSF57850">
    <property type="entry name" value="RING/U-box"/>
    <property type="match status" value="2"/>
</dbReference>
<dbReference type="InterPro" id="IPR018957">
    <property type="entry name" value="Znf_C3HC4_RING-type"/>
</dbReference>
<dbReference type="GO" id="GO:0005634">
    <property type="term" value="C:nucleus"/>
    <property type="evidence" value="ECO:0007669"/>
    <property type="project" value="UniProtKB-SubCell"/>
</dbReference>
<comment type="caution">
    <text evidence="17">The sequence shown here is derived from an EMBL/GenBank/DDBJ whole genome shotgun (WGS) entry which is preliminary data.</text>
</comment>
<keyword evidence="18" id="KW-1185">Reference proteome</keyword>
<evidence type="ECO:0000256" key="7">
    <source>
        <dbReference type="ARBA" id="ARBA00022786"/>
    </source>
</evidence>
<dbReference type="InterPro" id="IPR001841">
    <property type="entry name" value="Znf_RING"/>
</dbReference>
<dbReference type="InterPro" id="IPR036987">
    <property type="entry name" value="SRA-YDG_sf"/>
</dbReference>
<name>A0ABD3CPD8_9LAMI</name>
<dbReference type="InterPro" id="IPR045134">
    <property type="entry name" value="UHRF1/2-like"/>
</dbReference>
<dbReference type="GO" id="GO:0016567">
    <property type="term" value="P:protein ubiquitination"/>
    <property type="evidence" value="ECO:0007669"/>
    <property type="project" value="UniProtKB-ARBA"/>
</dbReference>
<evidence type="ECO:0000256" key="11">
    <source>
        <dbReference type="ARBA" id="ARBA00023242"/>
    </source>
</evidence>
<dbReference type="InterPro" id="IPR013083">
    <property type="entry name" value="Znf_RING/FYVE/PHD"/>
</dbReference>
<dbReference type="SMART" id="SM00184">
    <property type="entry name" value="RING"/>
    <property type="match status" value="3"/>
</dbReference>
<dbReference type="Pfam" id="PF00097">
    <property type="entry name" value="zf-C3HC4"/>
    <property type="match status" value="1"/>
</dbReference>
<dbReference type="GO" id="GO:0003677">
    <property type="term" value="F:DNA binding"/>
    <property type="evidence" value="ECO:0007669"/>
    <property type="project" value="UniProtKB-KW"/>
</dbReference>
<comment type="subcellular location">
    <subcellularLocation>
        <location evidence="13">Nucleus</location>
    </subcellularLocation>
</comment>
<dbReference type="PANTHER" id="PTHR14140:SF27">
    <property type="entry name" value="OS04G0289800 PROTEIN"/>
    <property type="match status" value="1"/>
</dbReference>
<evidence type="ECO:0000256" key="1">
    <source>
        <dbReference type="ARBA" id="ARBA00000900"/>
    </source>
</evidence>
<dbReference type="GO" id="GO:0008270">
    <property type="term" value="F:zinc ion binding"/>
    <property type="evidence" value="ECO:0007669"/>
    <property type="project" value="UniProtKB-KW"/>
</dbReference>
<dbReference type="SUPFAM" id="SSF88697">
    <property type="entry name" value="PUA domain-like"/>
    <property type="match status" value="1"/>
</dbReference>
<feature type="domain" description="YDG" evidence="16">
    <location>
        <begin position="268"/>
        <end position="416"/>
    </location>
</feature>
<dbReference type="PROSITE" id="PS51015">
    <property type="entry name" value="YDG"/>
    <property type="match status" value="1"/>
</dbReference>
<comment type="catalytic activity">
    <reaction evidence="1">
        <text>S-ubiquitinyl-[E2 ubiquitin-conjugating enzyme]-L-cysteine + [acceptor protein]-L-lysine = [E2 ubiquitin-conjugating enzyme]-L-cysteine + N(6)-ubiquitinyl-[acceptor protein]-L-lysine.</text>
        <dbReference type="EC" id="2.3.2.27"/>
    </reaction>
</comment>
<evidence type="ECO:0000256" key="3">
    <source>
        <dbReference type="ARBA" id="ARBA00012483"/>
    </source>
</evidence>
<evidence type="ECO:0000256" key="2">
    <source>
        <dbReference type="ARBA" id="ARBA00004906"/>
    </source>
</evidence>
<comment type="pathway">
    <text evidence="2">Protein modification; protein ubiquitination.</text>
</comment>
<keyword evidence="4 17" id="KW-0808">Transferase</keyword>
<organism evidence="17 18">
    <name type="scientific">Castilleja foliolosa</name>
    <dbReference type="NCBI Taxonomy" id="1961234"/>
    <lineage>
        <taxon>Eukaryota</taxon>
        <taxon>Viridiplantae</taxon>
        <taxon>Streptophyta</taxon>
        <taxon>Embryophyta</taxon>
        <taxon>Tracheophyta</taxon>
        <taxon>Spermatophyta</taxon>
        <taxon>Magnoliopsida</taxon>
        <taxon>eudicotyledons</taxon>
        <taxon>Gunneridae</taxon>
        <taxon>Pentapetalae</taxon>
        <taxon>asterids</taxon>
        <taxon>lamiids</taxon>
        <taxon>Lamiales</taxon>
        <taxon>Orobanchaceae</taxon>
        <taxon>Pedicularideae</taxon>
        <taxon>Castillejinae</taxon>
        <taxon>Castilleja</taxon>
    </lineage>
</organism>
<dbReference type="Pfam" id="PF02182">
    <property type="entry name" value="SAD_SRA"/>
    <property type="match status" value="1"/>
</dbReference>
<dbReference type="InterPro" id="IPR047498">
    <property type="entry name" value="RING-HC_ORTHRUS_rpt1"/>
</dbReference>
<feature type="domain" description="RING-type" evidence="15">
    <location>
        <begin position="512"/>
        <end position="570"/>
    </location>
</feature>
<feature type="compositionally biased region" description="Basic and acidic residues" evidence="14">
    <location>
        <begin position="631"/>
        <end position="641"/>
    </location>
</feature>
<dbReference type="PROSITE" id="PS01359">
    <property type="entry name" value="ZF_PHD_1"/>
    <property type="match status" value="1"/>
</dbReference>
<dbReference type="SMART" id="SM00466">
    <property type="entry name" value="SRA"/>
    <property type="match status" value="1"/>
</dbReference>
<feature type="region of interest" description="Disordered" evidence="14">
    <location>
        <begin position="599"/>
        <end position="755"/>
    </location>
</feature>
<dbReference type="InterPro" id="IPR019786">
    <property type="entry name" value="Zinc_finger_PHD-type_CS"/>
</dbReference>
<evidence type="ECO:0000259" key="16">
    <source>
        <dbReference type="PROSITE" id="PS51015"/>
    </source>
</evidence>
<dbReference type="GO" id="GO:0006325">
    <property type="term" value="P:chromatin organization"/>
    <property type="evidence" value="ECO:0007669"/>
    <property type="project" value="UniProtKB-KW"/>
</dbReference>
<dbReference type="PANTHER" id="PTHR14140">
    <property type="entry name" value="E3 UBIQUITIN-PROTEIN LIGASE UHRF-RELATED"/>
    <property type="match status" value="1"/>
</dbReference>
<keyword evidence="10" id="KW-0238">DNA-binding</keyword>
<dbReference type="InterPro" id="IPR003105">
    <property type="entry name" value="SRA_YDG"/>
</dbReference>
<keyword evidence="8" id="KW-0862">Zinc</keyword>
<evidence type="ECO:0000256" key="6">
    <source>
        <dbReference type="ARBA" id="ARBA00022771"/>
    </source>
</evidence>
<dbReference type="InterPro" id="IPR027370">
    <property type="entry name" value="Znf-RING_euk"/>
</dbReference>
<dbReference type="PROSITE" id="PS00518">
    <property type="entry name" value="ZF_RING_1"/>
    <property type="match status" value="1"/>
</dbReference>
<evidence type="ECO:0000256" key="9">
    <source>
        <dbReference type="ARBA" id="ARBA00022853"/>
    </source>
</evidence>
<evidence type="ECO:0000256" key="4">
    <source>
        <dbReference type="ARBA" id="ARBA00022679"/>
    </source>
</evidence>
<evidence type="ECO:0000259" key="15">
    <source>
        <dbReference type="PROSITE" id="PS50089"/>
    </source>
</evidence>
<feature type="compositionally biased region" description="Basic residues" evidence="14">
    <location>
        <begin position="742"/>
        <end position="755"/>
    </location>
</feature>
<keyword evidence="7" id="KW-0833">Ubl conjugation pathway</keyword>
<feature type="compositionally biased region" description="Polar residues" evidence="14">
    <location>
        <begin position="642"/>
        <end position="652"/>
    </location>
</feature>
<evidence type="ECO:0000256" key="5">
    <source>
        <dbReference type="ARBA" id="ARBA00022723"/>
    </source>
</evidence>